<reference evidence="10 11" key="1">
    <citation type="submission" date="2014-12" db="EMBL/GenBank/DDBJ databases">
        <title>Mercury Reductase activity and rhizosphere competence traits in the genome of root associated Photobacterium halotolerans MELD1.</title>
        <authorList>
            <person name="Mathew D.C."/>
            <person name="Huang C.-C."/>
        </authorList>
    </citation>
    <scope>NUCLEOTIDE SEQUENCE [LARGE SCALE GENOMIC DNA]</scope>
    <source>
        <strain evidence="10 11">MELD1</strain>
    </source>
</reference>
<evidence type="ECO:0000313" key="10">
    <source>
        <dbReference type="EMBL" id="KKC99926.1"/>
    </source>
</evidence>
<dbReference type="SUPFAM" id="SSF53822">
    <property type="entry name" value="Periplasmic binding protein-like I"/>
    <property type="match status" value="1"/>
</dbReference>
<dbReference type="AlphaFoldDB" id="A0A0F5VDP1"/>
<feature type="signal peptide" evidence="9">
    <location>
        <begin position="1"/>
        <end position="29"/>
    </location>
</feature>
<feature type="chain" id="PRO_5008835021" description="Penicillin-binding protein activator LpoA" evidence="9">
    <location>
        <begin position="30"/>
        <end position="610"/>
    </location>
</feature>
<keyword evidence="4 8" id="KW-0472">Membrane</keyword>
<dbReference type="OrthoDB" id="6708821at2"/>
<accession>A0A0F5VDP1</accession>
<evidence type="ECO:0000313" key="11">
    <source>
        <dbReference type="Proteomes" id="UP000033633"/>
    </source>
</evidence>
<evidence type="ECO:0000256" key="2">
    <source>
        <dbReference type="ARBA" id="ARBA00022960"/>
    </source>
</evidence>
<dbReference type="PANTHER" id="PTHR38038:SF1">
    <property type="entry name" value="PENICILLIN-BINDING PROTEIN ACTIVATOR LPOA"/>
    <property type="match status" value="1"/>
</dbReference>
<dbReference type="InterPro" id="IPR011990">
    <property type="entry name" value="TPR-like_helical_dom_sf"/>
</dbReference>
<keyword evidence="2 8" id="KW-0133">Cell shape</keyword>
<evidence type="ECO:0000256" key="5">
    <source>
        <dbReference type="ARBA" id="ARBA00023139"/>
    </source>
</evidence>
<dbReference type="EMBL" id="JWYV01000007">
    <property type="protein sequence ID" value="KKC99926.1"/>
    <property type="molecule type" value="Genomic_DNA"/>
</dbReference>
<keyword evidence="6 8" id="KW-0998">Cell outer membrane</keyword>
<keyword evidence="3 8" id="KW-0573">Peptidoglycan synthesis</keyword>
<comment type="similarity">
    <text evidence="8">Belongs to the LpoA family.</text>
</comment>
<keyword evidence="11" id="KW-1185">Reference proteome</keyword>
<comment type="function">
    <text evidence="8">Regulator of peptidoglycan synthesis that is essential for the function of penicillin-binding protein 1A (PBP1a).</text>
</comment>
<dbReference type="GO" id="GO:0031241">
    <property type="term" value="C:periplasmic side of cell outer membrane"/>
    <property type="evidence" value="ECO:0007669"/>
    <property type="project" value="UniProtKB-UniRule"/>
</dbReference>
<organism evidence="10 11">
    <name type="scientific">Photobacterium halotolerans</name>
    <dbReference type="NCBI Taxonomy" id="265726"/>
    <lineage>
        <taxon>Bacteria</taxon>
        <taxon>Pseudomonadati</taxon>
        <taxon>Pseudomonadota</taxon>
        <taxon>Gammaproteobacteria</taxon>
        <taxon>Vibrionales</taxon>
        <taxon>Vibrionaceae</taxon>
        <taxon>Photobacterium</taxon>
    </lineage>
</organism>
<dbReference type="RefSeq" id="WP_046220572.1">
    <property type="nucleotide sequence ID" value="NZ_JWYV01000007.1"/>
</dbReference>
<dbReference type="GO" id="GO:0009252">
    <property type="term" value="P:peptidoglycan biosynthetic process"/>
    <property type="evidence" value="ECO:0007669"/>
    <property type="project" value="UniProtKB-UniRule"/>
</dbReference>
<dbReference type="Gene3D" id="3.40.50.2300">
    <property type="match status" value="2"/>
</dbReference>
<evidence type="ECO:0000256" key="6">
    <source>
        <dbReference type="ARBA" id="ARBA00023237"/>
    </source>
</evidence>
<dbReference type="HAMAP" id="MF_01890">
    <property type="entry name" value="LpoA"/>
    <property type="match status" value="1"/>
</dbReference>
<dbReference type="PANTHER" id="PTHR38038">
    <property type="entry name" value="PENICILLIN-BINDING PROTEIN ACTIVATOR LPOA"/>
    <property type="match status" value="1"/>
</dbReference>
<dbReference type="STRING" id="265726.KY46_10385"/>
<keyword evidence="1 8" id="KW-0732">Signal</keyword>
<dbReference type="InterPro" id="IPR028082">
    <property type="entry name" value="Peripla_BP_I"/>
</dbReference>
<dbReference type="InterPro" id="IPR007443">
    <property type="entry name" value="LpoA"/>
</dbReference>
<gene>
    <name evidence="8" type="primary">lpoA</name>
    <name evidence="10" type="ORF">KY46_10385</name>
</gene>
<dbReference type="GO" id="GO:0008360">
    <property type="term" value="P:regulation of cell shape"/>
    <property type="evidence" value="ECO:0007669"/>
    <property type="project" value="UniProtKB-KW"/>
</dbReference>
<dbReference type="Gene3D" id="1.25.40.10">
    <property type="entry name" value="Tetratricopeptide repeat domain"/>
    <property type="match status" value="1"/>
</dbReference>
<keyword evidence="7 8" id="KW-0449">Lipoprotein</keyword>
<comment type="subcellular location">
    <subcellularLocation>
        <location evidence="8">Cell outer membrane</location>
        <topology evidence="8">Lipid-anchor</topology>
        <orientation evidence="8">Periplasmic side</orientation>
    </subcellularLocation>
</comment>
<evidence type="ECO:0000256" key="4">
    <source>
        <dbReference type="ARBA" id="ARBA00023136"/>
    </source>
</evidence>
<evidence type="ECO:0000256" key="9">
    <source>
        <dbReference type="SAM" id="SignalP"/>
    </source>
</evidence>
<sequence>MLNFTHKRKSVTRILAPVALAVILAGCSAPGTQQTSYSADITAPASDSAANYLLKAESSEGAASIDWHLLALKALIKEGRWPQADQQANKLAGLNLSPVQMAEWQLARATLRYQQGQPKAALDTLNFLPWWTLADSQYRRYHLLRAELLTQTEQHFAAARERTSLSQYLSSSEKEVNWQNLWQDLSQYNNHQLKAASISADETVLQGWVELSMIKNAAAQRPVRLKSEVEQWLQSHPEHPANSYLPKELQAIMSLEVVELEKVALLLPLSGKFESQGKAVRDGFLNAMLEDTERNPDTELSIYDTESEPMFSIVNKLQQDGIQLVIGPLQKEKITEFQSTEGGNVTELALNEPQNLDLSQPNTCYFSLSPEQEAEQAAQHLYAKGHRSPMVMAPANDFGRRVSQAFLTKWETLTGNTAERQTFGSSREIQNQMAAVFGLTDSRTRSQQMEQVLGMSLETQARSRRDTDAVYLIANRNEVTLLKPFIEVAINPDVTPPKLYASSRTNPDNNANVSELSGIEFSDIPLLAAPDQPFMAQFEQLWPGQKNSAIRLHAFGMDAYRMITELPQMKVVEHYSTQGKTGQLSIDDHCVVQRQLDWAVFTPNGIAPVQ</sequence>
<evidence type="ECO:0000256" key="3">
    <source>
        <dbReference type="ARBA" id="ARBA00022984"/>
    </source>
</evidence>
<proteinExistence type="inferred from homology"/>
<dbReference type="Pfam" id="PF04348">
    <property type="entry name" value="LppC"/>
    <property type="match status" value="1"/>
</dbReference>
<evidence type="ECO:0000256" key="8">
    <source>
        <dbReference type="HAMAP-Rule" id="MF_01890"/>
    </source>
</evidence>
<evidence type="ECO:0000256" key="7">
    <source>
        <dbReference type="ARBA" id="ARBA00023288"/>
    </source>
</evidence>
<dbReference type="CDD" id="cd06339">
    <property type="entry name" value="PBP1_YraM_LppC_lipoprotein-like"/>
    <property type="match status" value="1"/>
</dbReference>
<comment type="caution">
    <text evidence="10">The sequence shown here is derived from an EMBL/GenBank/DDBJ whole genome shotgun (WGS) entry which is preliminary data.</text>
</comment>
<dbReference type="GO" id="GO:0030234">
    <property type="term" value="F:enzyme regulator activity"/>
    <property type="evidence" value="ECO:0007669"/>
    <property type="project" value="UniProtKB-UniRule"/>
</dbReference>
<dbReference type="Gene3D" id="1.25.40.650">
    <property type="match status" value="1"/>
</dbReference>
<evidence type="ECO:0000256" key="1">
    <source>
        <dbReference type="ARBA" id="ARBA00022729"/>
    </source>
</evidence>
<comment type="subunit">
    <text evidence="8">Interacts with PBP1a.</text>
</comment>
<protein>
    <recommendedName>
        <fullName evidence="8">Penicillin-binding protein activator LpoA</fullName>
        <shortName evidence="8">PBP activator LpoA</shortName>
    </recommendedName>
</protein>
<dbReference type="Proteomes" id="UP000033633">
    <property type="component" value="Unassembled WGS sequence"/>
</dbReference>
<dbReference type="PROSITE" id="PS51257">
    <property type="entry name" value="PROKAR_LIPOPROTEIN"/>
    <property type="match status" value="1"/>
</dbReference>
<keyword evidence="5 8" id="KW-0564">Palmitate</keyword>
<dbReference type="PATRIC" id="fig|265726.11.peg.4228"/>
<name>A0A0F5VDP1_9GAMM</name>